<proteinExistence type="predicted"/>
<dbReference type="EMBL" id="WVQY01000012">
    <property type="protein sequence ID" value="NOD32642.1"/>
    <property type="molecule type" value="Genomic_DNA"/>
</dbReference>
<organism evidence="2 3">
    <name type="scientific">Ruegeria atlantica</name>
    <dbReference type="NCBI Taxonomy" id="81569"/>
    <lineage>
        <taxon>Bacteria</taxon>
        <taxon>Pseudomonadati</taxon>
        <taxon>Pseudomonadota</taxon>
        <taxon>Alphaproteobacteria</taxon>
        <taxon>Rhodobacterales</taxon>
        <taxon>Roseobacteraceae</taxon>
        <taxon>Ruegeria</taxon>
    </lineage>
</organism>
<protein>
    <recommendedName>
        <fullName evidence="1">Right handed beta helix domain-containing protein</fullName>
    </recommendedName>
</protein>
<evidence type="ECO:0000313" key="3">
    <source>
        <dbReference type="Proteomes" id="UP000599383"/>
    </source>
</evidence>
<dbReference type="RefSeq" id="WP_171364624.1">
    <property type="nucleotide sequence ID" value="NZ_WVQY01000012.1"/>
</dbReference>
<evidence type="ECO:0000313" key="2">
    <source>
        <dbReference type="EMBL" id="NOD32642.1"/>
    </source>
</evidence>
<keyword evidence="3" id="KW-1185">Reference proteome</keyword>
<dbReference type="InterPro" id="IPR022441">
    <property type="entry name" value="Para_beta_helix_rpt-2"/>
</dbReference>
<name>A0ABX1WHI8_9RHOB</name>
<dbReference type="InterPro" id="IPR011050">
    <property type="entry name" value="Pectin_lyase_fold/virulence"/>
</dbReference>
<dbReference type="InterPro" id="IPR039448">
    <property type="entry name" value="Beta_helix"/>
</dbReference>
<dbReference type="Pfam" id="PF13229">
    <property type="entry name" value="Beta_helix"/>
    <property type="match status" value="1"/>
</dbReference>
<evidence type="ECO:0000259" key="1">
    <source>
        <dbReference type="Pfam" id="PF13229"/>
    </source>
</evidence>
<dbReference type="SMART" id="SM00710">
    <property type="entry name" value="PbH1"/>
    <property type="match status" value="7"/>
</dbReference>
<comment type="caution">
    <text evidence="2">The sequence shown here is derived from an EMBL/GenBank/DDBJ whole genome shotgun (WGS) entry which is preliminary data.</text>
</comment>
<dbReference type="Proteomes" id="UP000599383">
    <property type="component" value="Unassembled WGS sequence"/>
</dbReference>
<dbReference type="NCBIfam" id="TIGR03804">
    <property type="entry name" value="para_beta_helix"/>
    <property type="match status" value="1"/>
</dbReference>
<sequence length="393" mass="42642">MRTHLPATQTKGQPVANAADLGAALQNAQGGEIFLLAPGNYGTLRMNTAYRSPVVIRSADPAAPACFTRLVLEGARNVHLDGVYFDYTYNAGDPHFIAYFVILNSTDIVISNSVFDGGTARGTGSEADGYSIGIGLKIERGGNLTLSGNEFRRWWTAVLSVQSRQFVFTGNNIHTIRSDGVDVDAADGLTIERNRFHDFGGAAGSQDHRDMIQIMRVSPRGSSDIVIRDNIFDMAGGDFTQTIWAGGDGKDLGNPVMRHRNVLVENNMIYNGHIHGISIHGSDNISIRKNSVIHVPGGHSVPVINISPDSTSVVIEQNAVANIIGHENQRDWVVLNNALIQDQTPSQGGHYDSQFIYYAQGRKDGYNEYGVRPGSQIDRLNAGSSLSQSYPSR</sequence>
<dbReference type="InterPro" id="IPR006626">
    <property type="entry name" value="PbH1"/>
</dbReference>
<dbReference type="InterPro" id="IPR012334">
    <property type="entry name" value="Pectin_lyas_fold"/>
</dbReference>
<reference evidence="2 3" key="1">
    <citation type="submission" date="2019-12" db="EMBL/GenBank/DDBJ databases">
        <title>Ruegeria JWLKs population differentiation of coral mucus and skeleton niches.</title>
        <authorList>
            <person name="Luo D."/>
        </authorList>
    </citation>
    <scope>NUCLEOTIDE SEQUENCE [LARGE SCALE GENOMIC DNA]</scope>
    <source>
        <strain evidence="2 3">HKCCD6238</strain>
    </source>
</reference>
<dbReference type="SUPFAM" id="SSF51126">
    <property type="entry name" value="Pectin lyase-like"/>
    <property type="match status" value="1"/>
</dbReference>
<feature type="domain" description="Right handed beta helix" evidence="1">
    <location>
        <begin position="134"/>
        <end position="291"/>
    </location>
</feature>
<dbReference type="Gene3D" id="2.160.20.10">
    <property type="entry name" value="Single-stranded right-handed beta-helix, Pectin lyase-like"/>
    <property type="match status" value="1"/>
</dbReference>
<accession>A0ABX1WHI8</accession>
<gene>
    <name evidence="2" type="ORF">GS617_20425</name>
</gene>